<dbReference type="Proteomes" id="UP000887566">
    <property type="component" value="Unplaced"/>
</dbReference>
<accession>A0A914X1L5</accession>
<dbReference type="InterPro" id="IPR003428">
    <property type="entry name" value="MAM33"/>
</dbReference>
<evidence type="ECO:0000313" key="4">
    <source>
        <dbReference type="WBParaSite" id="PSAMB.scaffold605size46008.g7417.t2"/>
    </source>
</evidence>
<dbReference type="GO" id="GO:0005759">
    <property type="term" value="C:mitochondrial matrix"/>
    <property type="evidence" value="ECO:0007669"/>
    <property type="project" value="InterPro"/>
</dbReference>
<dbReference type="Pfam" id="PF02330">
    <property type="entry name" value="MAM33"/>
    <property type="match status" value="1"/>
</dbReference>
<protein>
    <submittedName>
        <fullName evidence="4">Complement component 1 Q subcomponent-binding protein, mitochondrial</fullName>
    </submittedName>
</protein>
<dbReference type="SUPFAM" id="SSF54529">
    <property type="entry name" value="Mitochondrial glycoprotein MAM33-like"/>
    <property type="match status" value="1"/>
</dbReference>
<organism evidence="3 4">
    <name type="scientific">Plectus sambesii</name>
    <dbReference type="NCBI Taxonomy" id="2011161"/>
    <lineage>
        <taxon>Eukaryota</taxon>
        <taxon>Metazoa</taxon>
        <taxon>Ecdysozoa</taxon>
        <taxon>Nematoda</taxon>
        <taxon>Chromadorea</taxon>
        <taxon>Plectida</taxon>
        <taxon>Plectina</taxon>
        <taxon>Plectoidea</taxon>
        <taxon>Plectidae</taxon>
        <taxon>Plectus</taxon>
    </lineage>
</organism>
<feature type="region of interest" description="Disordered" evidence="2">
    <location>
        <begin position="1"/>
        <end position="23"/>
    </location>
</feature>
<dbReference type="PANTHER" id="PTHR10826:SF1">
    <property type="entry name" value="COMPLEMENT COMPONENT 1 Q SUBCOMPONENT-BINDING PROTEIN, MITOCHONDRIAL"/>
    <property type="match status" value="1"/>
</dbReference>
<dbReference type="PANTHER" id="PTHR10826">
    <property type="entry name" value="COMPLEMENT COMPONENT 1"/>
    <property type="match status" value="1"/>
</dbReference>
<dbReference type="WBParaSite" id="PSAMB.scaffold605size46008.g7417.t2">
    <property type="protein sequence ID" value="PSAMB.scaffold605size46008.g7417.t2"/>
    <property type="gene ID" value="PSAMB.scaffold605size46008.g7417"/>
</dbReference>
<sequence length="136" mass="15793">MDGMEEFEQEGQQAHDDQGNLTPVSRPLFTVEIEKGNERLCFELELVDAHDEHGQFDYRVEEFYIAPTGSGEIDPKVYSSSGKYIDENLYNLLFLKFLEERGIDAQFCENLVRFSTHYEHAQYVALLQKIKSFVSK</sequence>
<dbReference type="AlphaFoldDB" id="A0A914X1L5"/>
<proteinExistence type="inferred from homology"/>
<evidence type="ECO:0000256" key="1">
    <source>
        <dbReference type="ARBA" id="ARBA00005457"/>
    </source>
</evidence>
<keyword evidence="3" id="KW-1185">Reference proteome</keyword>
<name>A0A914X1L5_9BILA</name>
<dbReference type="Gene3D" id="3.10.280.10">
    <property type="entry name" value="Mitochondrial glycoprotein"/>
    <property type="match status" value="1"/>
</dbReference>
<comment type="similarity">
    <text evidence="1">Belongs to the MAM33 family.</text>
</comment>
<reference evidence="4" key="1">
    <citation type="submission" date="2022-11" db="UniProtKB">
        <authorList>
            <consortium name="WormBaseParasite"/>
        </authorList>
    </citation>
    <scope>IDENTIFICATION</scope>
</reference>
<evidence type="ECO:0000313" key="3">
    <source>
        <dbReference type="Proteomes" id="UP000887566"/>
    </source>
</evidence>
<evidence type="ECO:0000256" key="2">
    <source>
        <dbReference type="SAM" id="MobiDB-lite"/>
    </source>
</evidence>
<dbReference type="GO" id="GO:0042256">
    <property type="term" value="P:cytosolic ribosome assembly"/>
    <property type="evidence" value="ECO:0007669"/>
    <property type="project" value="TreeGrafter"/>
</dbReference>
<dbReference type="InterPro" id="IPR036561">
    <property type="entry name" value="MAM33_sf"/>
</dbReference>